<evidence type="ECO:0000313" key="7">
    <source>
        <dbReference type="EMBL" id="KER34103.1"/>
    </source>
</evidence>
<feature type="domain" description="Lipoyl-binding" evidence="5">
    <location>
        <begin position="34"/>
        <end position="110"/>
    </location>
</feature>
<dbReference type="AlphaFoldDB" id="A0A075A327"/>
<sequence>MLYGVFRNFGVLGSLLRVAPRQRYLHICRVSASPFQVKMPSLSPTMEDGSIAQWTKKEGDSVSVGDVLCEVQTDKAVVALESEEDGILAKILVPEKVPNVKVGTFIAVIATSDEDWKEVAASAATLSATTQQPKVSVSPPAAVGTAPKVLQPDVAAFAPRDPSRIGPAVRLLLQSHGLDGAAIPASGPHGTLLKEDVLSYLTTQPSGPQTPSSAPVVVAVPPGSTPALFTDIPLTNMRMTIAKRLTQSKTTIPHGFVRSVASLDKIMDMRKQMKDRAGLKISVNDMIIKATALGLRLVPELNAIADPANNSCRTQSSVDICMAVATPAGLITPILQNVDRTPVTQLSVMATNLAKRARDGKLQLHEFQGGSFTISNLGMFGIREFTAIINPPQVAIMAVGSGFPKPVDTSPTLPNKVLFSNQMSMTLSIDSRFVDQSAAGRFLSYVSRLLSEHPELLLADDPVATAALRTGSGNVFDEFDMLLLSLSTETTVRAASAP</sequence>
<reference evidence="7 8" key="1">
    <citation type="submission" date="2013-11" db="EMBL/GenBank/DDBJ databases">
        <title>Opisthorchis viverrini - life in the bile duct.</title>
        <authorList>
            <person name="Young N.D."/>
            <person name="Nagarajan N."/>
            <person name="Lin S.J."/>
            <person name="Korhonen P.K."/>
            <person name="Jex A.R."/>
            <person name="Hall R.S."/>
            <person name="Safavi-Hemami H."/>
            <person name="Kaewkong W."/>
            <person name="Bertrand D."/>
            <person name="Gao S."/>
            <person name="Seet Q."/>
            <person name="Wongkham S."/>
            <person name="Teh B.T."/>
            <person name="Wongkham C."/>
            <person name="Intapan P.M."/>
            <person name="Maleewong W."/>
            <person name="Yang X."/>
            <person name="Hu M."/>
            <person name="Wang Z."/>
            <person name="Hofmann A."/>
            <person name="Sternberg P.W."/>
            <person name="Tan P."/>
            <person name="Wang J."/>
            <person name="Gasser R.B."/>
        </authorList>
    </citation>
    <scope>NUCLEOTIDE SEQUENCE [LARGE SCALE GENOMIC DNA]</scope>
</reference>
<keyword evidence="4" id="KW-0808">Transferase</keyword>
<dbReference type="CTD" id="20314463"/>
<keyword evidence="8" id="KW-1185">Reference proteome</keyword>
<evidence type="ECO:0000256" key="2">
    <source>
        <dbReference type="ARBA" id="ARBA00022823"/>
    </source>
</evidence>
<evidence type="ECO:0000259" key="5">
    <source>
        <dbReference type="PROSITE" id="PS50968"/>
    </source>
</evidence>
<dbReference type="InterPro" id="IPR036625">
    <property type="entry name" value="E3-bd_dom_sf"/>
</dbReference>
<keyword evidence="4" id="KW-0012">Acyltransferase</keyword>
<dbReference type="FunFam" id="2.40.50.100:FF:000010">
    <property type="entry name" value="Acetyltransferase component of pyruvate dehydrogenase complex"/>
    <property type="match status" value="1"/>
</dbReference>
<dbReference type="Pfam" id="PF00198">
    <property type="entry name" value="2-oxoacid_dh"/>
    <property type="match status" value="1"/>
</dbReference>
<dbReference type="GeneID" id="20314463"/>
<keyword evidence="3" id="KW-0809">Transit peptide</keyword>
<dbReference type="PROSITE" id="PS51826">
    <property type="entry name" value="PSBD"/>
    <property type="match status" value="1"/>
</dbReference>
<dbReference type="STRING" id="6198.A0A075A327"/>
<keyword evidence="2 4" id="KW-0450">Lipoyl</keyword>
<gene>
    <name evidence="7" type="ORF">T265_00275</name>
</gene>
<dbReference type="GO" id="GO:0005739">
    <property type="term" value="C:mitochondrion"/>
    <property type="evidence" value="ECO:0007669"/>
    <property type="project" value="TreeGrafter"/>
</dbReference>
<evidence type="ECO:0000256" key="4">
    <source>
        <dbReference type="RuleBase" id="RU003423"/>
    </source>
</evidence>
<dbReference type="GO" id="GO:0006086">
    <property type="term" value="P:pyruvate decarboxylation to acetyl-CoA"/>
    <property type="evidence" value="ECO:0007669"/>
    <property type="project" value="InterPro"/>
</dbReference>
<feature type="domain" description="Peripheral subunit-binding (PSBD)" evidence="6">
    <location>
        <begin position="164"/>
        <end position="201"/>
    </location>
</feature>
<name>A0A075A327_OPIVI</name>
<dbReference type="SUPFAM" id="SSF52777">
    <property type="entry name" value="CoA-dependent acyltransferases"/>
    <property type="match status" value="1"/>
</dbReference>
<dbReference type="Proteomes" id="UP000054324">
    <property type="component" value="Unassembled WGS sequence"/>
</dbReference>
<dbReference type="PROSITE" id="PS50968">
    <property type="entry name" value="BIOTINYL_LIPOYL"/>
    <property type="match status" value="1"/>
</dbReference>
<dbReference type="GO" id="GO:0016746">
    <property type="term" value="F:acyltransferase activity"/>
    <property type="evidence" value="ECO:0007669"/>
    <property type="project" value="UniProtKB-KW"/>
</dbReference>
<organism evidence="7 8">
    <name type="scientific">Opisthorchis viverrini</name>
    <name type="common">Southeast Asian liver fluke</name>
    <dbReference type="NCBI Taxonomy" id="6198"/>
    <lineage>
        <taxon>Eukaryota</taxon>
        <taxon>Metazoa</taxon>
        <taxon>Spiralia</taxon>
        <taxon>Lophotrochozoa</taxon>
        <taxon>Platyhelminthes</taxon>
        <taxon>Trematoda</taxon>
        <taxon>Digenea</taxon>
        <taxon>Opisthorchiida</taxon>
        <taxon>Opisthorchiata</taxon>
        <taxon>Opisthorchiidae</taxon>
        <taxon>Opisthorchis</taxon>
    </lineage>
</organism>
<evidence type="ECO:0000256" key="3">
    <source>
        <dbReference type="ARBA" id="ARBA00022946"/>
    </source>
</evidence>
<accession>A0A075A327</accession>
<dbReference type="InterPro" id="IPR023213">
    <property type="entry name" value="CAT-like_dom_sf"/>
</dbReference>
<comment type="cofactor">
    <cofactor evidence="4">
        <name>(R)-lipoate</name>
        <dbReference type="ChEBI" id="CHEBI:83088"/>
    </cofactor>
</comment>
<dbReference type="Pfam" id="PF00364">
    <property type="entry name" value="Biotin_lipoyl"/>
    <property type="match status" value="1"/>
</dbReference>
<dbReference type="Gene3D" id="3.30.559.10">
    <property type="entry name" value="Chloramphenicol acetyltransferase-like domain"/>
    <property type="match status" value="1"/>
</dbReference>
<dbReference type="Pfam" id="PF02817">
    <property type="entry name" value="E3_binding"/>
    <property type="match status" value="1"/>
</dbReference>
<dbReference type="InterPro" id="IPR045257">
    <property type="entry name" value="E2/Pdx1"/>
</dbReference>
<dbReference type="Gene3D" id="4.10.320.10">
    <property type="entry name" value="E3-binding domain"/>
    <property type="match status" value="1"/>
</dbReference>
<dbReference type="SUPFAM" id="SSF47005">
    <property type="entry name" value="Peripheral subunit-binding domain of 2-oxo acid dehydrogenase complex"/>
    <property type="match status" value="1"/>
</dbReference>
<protein>
    <recommendedName>
        <fullName evidence="4">Dihydrolipoamide acetyltransferase component of pyruvate dehydrogenase complex</fullName>
        <ecNumber evidence="4">2.3.1.-</ecNumber>
    </recommendedName>
</protein>
<dbReference type="OrthoDB" id="537444at2759"/>
<dbReference type="InterPro" id="IPR003016">
    <property type="entry name" value="2-oxoA_DH_lipoyl-BS"/>
</dbReference>
<evidence type="ECO:0000313" key="8">
    <source>
        <dbReference type="Proteomes" id="UP000054324"/>
    </source>
</evidence>
<dbReference type="EC" id="2.3.1.-" evidence="4"/>
<dbReference type="SUPFAM" id="SSF51230">
    <property type="entry name" value="Single hybrid motif"/>
    <property type="match status" value="1"/>
</dbReference>
<dbReference type="PANTHER" id="PTHR23151:SF90">
    <property type="entry name" value="DIHYDROLIPOYLLYSINE-RESIDUE ACETYLTRANSFERASE COMPONENT OF PYRUVATE DEHYDROGENASE COMPLEX, MITOCHONDRIAL-RELATED"/>
    <property type="match status" value="1"/>
</dbReference>
<dbReference type="InterPro" id="IPR011053">
    <property type="entry name" value="Single_hybrid_motif"/>
</dbReference>
<dbReference type="PROSITE" id="PS00189">
    <property type="entry name" value="LIPOYL"/>
    <property type="match status" value="1"/>
</dbReference>
<evidence type="ECO:0000259" key="6">
    <source>
        <dbReference type="PROSITE" id="PS51826"/>
    </source>
</evidence>
<dbReference type="RefSeq" id="XP_009162247.1">
    <property type="nucleotide sequence ID" value="XM_009163983.1"/>
</dbReference>
<comment type="similarity">
    <text evidence="1 4">Belongs to the 2-oxoacid dehydrogenase family.</text>
</comment>
<dbReference type="GO" id="GO:0045254">
    <property type="term" value="C:pyruvate dehydrogenase complex"/>
    <property type="evidence" value="ECO:0007669"/>
    <property type="project" value="InterPro"/>
</dbReference>
<proteinExistence type="inferred from homology"/>
<dbReference type="Gene3D" id="2.40.50.100">
    <property type="match status" value="1"/>
</dbReference>
<dbReference type="InterPro" id="IPR000089">
    <property type="entry name" value="Biotin_lipoyl"/>
</dbReference>
<dbReference type="CDD" id="cd06849">
    <property type="entry name" value="lipoyl_domain"/>
    <property type="match status" value="1"/>
</dbReference>
<dbReference type="KEGG" id="ovi:T265_00275"/>
<dbReference type="EMBL" id="KL596620">
    <property type="protein sequence ID" value="KER34103.1"/>
    <property type="molecule type" value="Genomic_DNA"/>
</dbReference>
<dbReference type="PANTHER" id="PTHR23151">
    <property type="entry name" value="DIHYDROLIPOAMIDE ACETYL/SUCCINYL-TRANSFERASE-RELATED"/>
    <property type="match status" value="1"/>
</dbReference>
<dbReference type="InterPro" id="IPR004167">
    <property type="entry name" value="PSBD"/>
</dbReference>
<dbReference type="InterPro" id="IPR001078">
    <property type="entry name" value="2-oxoacid_DH_actylTfrase"/>
</dbReference>
<evidence type="ECO:0000256" key="1">
    <source>
        <dbReference type="ARBA" id="ARBA00007317"/>
    </source>
</evidence>